<protein>
    <submittedName>
        <fullName evidence="1">DUF2141 domain-containing protein</fullName>
    </submittedName>
</protein>
<name>A0A8J7Z6F3_9CYAN</name>
<dbReference type="EMBL" id="WVIE01000007">
    <property type="protein sequence ID" value="NDJ17293.1"/>
    <property type="molecule type" value="Genomic_DNA"/>
</dbReference>
<evidence type="ECO:0000313" key="2">
    <source>
        <dbReference type="Proteomes" id="UP000646053"/>
    </source>
</evidence>
<dbReference type="Proteomes" id="UP000646053">
    <property type="component" value="Unassembled WGS sequence"/>
</dbReference>
<comment type="caution">
    <text evidence="1">The sequence shown here is derived from an EMBL/GenBank/DDBJ whole genome shotgun (WGS) entry which is preliminary data.</text>
</comment>
<gene>
    <name evidence="1" type="ORF">GS601_08310</name>
</gene>
<proteinExistence type="predicted"/>
<reference evidence="1" key="1">
    <citation type="submission" date="2019-12" db="EMBL/GenBank/DDBJ databases">
        <title>High-Quality draft genome sequences of three cyanobacteria isolated from the limestone walls of the Old Cathedral of Coimbra.</title>
        <authorList>
            <person name="Tiago I."/>
            <person name="Soares F."/>
            <person name="Portugal A."/>
        </authorList>
    </citation>
    <scope>NUCLEOTIDE SEQUENCE</scope>
    <source>
        <strain evidence="1">A</strain>
    </source>
</reference>
<dbReference type="AlphaFoldDB" id="A0A8J7Z6F3"/>
<organism evidence="1 2">
    <name type="scientific">Myxacorys almedinensis A</name>
    <dbReference type="NCBI Taxonomy" id="2690445"/>
    <lineage>
        <taxon>Bacteria</taxon>
        <taxon>Bacillati</taxon>
        <taxon>Cyanobacteriota</taxon>
        <taxon>Cyanophyceae</taxon>
        <taxon>Leptolyngbyales</taxon>
        <taxon>Leptolyngbyaceae</taxon>
        <taxon>Myxacorys</taxon>
        <taxon>Myxacorys almedinensis</taxon>
    </lineage>
</organism>
<accession>A0A8J7Z6F3</accession>
<dbReference type="Pfam" id="PF09912">
    <property type="entry name" value="DUF2141"/>
    <property type="match status" value="1"/>
</dbReference>
<sequence length="158" mass="16757">MVKLLQGGAAWLTVLGSLVGATVIGASQAQAETTRLKVEIDGLRSQQGQVCFSIFANSQGFPTKTAQAVRNQCVKITNRPFQVEFQNLKPGSYAIAVLHDADGNSQANRNALGIPTEGFGFSKNPAIRLGAPSFSETAFQVSGTTTKIQIRLNYLLGG</sequence>
<keyword evidence="2" id="KW-1185">Reference proteome</keyword>
<dbReference type="InterPro" id="IPR018673">
    <property type="entry name" value="DUF2141"/>
</dbReference>
<evidence type="ECO:0000313" key="1">
    <source>
        <dbReference type="EMBL" id="NDJ17293.1"/>
    </source>
</evidence>